<dbReference type="PROSITE" id="PS00792">
    <property type="entry name" value="DHPS_1"/>
    <property type="match status" value="1"/>
</dbReference>
<dbReference type="GO" id="GO:0046872">
    <property type="term" value="F:metal ion binding"/>
    <property type="evidence" value="ECO:0007669"/>
    <property type="project" value="UniProtKB-KW"/>
</dbReference>
<dbReference type="RefSeq" id="WP_120025840.1">
    <property type="nucleotide sequence ID" value="NZ_QZFV01000116.1"/>
</dbReference>
<organism evidence="6 7">
    <name type="scientific">Amycolatopsis panacis</name>
    <dbReference type="NCBI Taxonomy" id="2340917"/>
    <lineage>
        <taxon>Bacteria</taxon>
        <taxon>Bacillati</taxon>
        <taxon>Actinomycetota</taxon>
        <taxon>Actinomycetes</taxon>
        <taxon>Pseudonocardiales</taxon>
        <taxon>Pseudonocardiaceae</taxon>
        <taxon>Amycolatopsis</taxon>
    </lineage>
</organism>
<dbReference type="PANTHER" id="PTHR20941:SF8">
    <property type="entry name" value="INACTIVE DIHYDROPTEROATE SYNTHASE 2"/>
    <property type="match status" value="1"/>
</dbReference>
<comment type="pathway">
    <text evidence="4">Cofactor biosynthesis; tetrahydrofolate biosynthesis; 7,8-dihydrofolate from 2-amino-4-hydroxy-6-hydroxymethyl-7,8-dihydropteridine diphosphate and 4-aminobenzoate: step 1/2.</text>
</comment>
<comment type="function">
    <text evidence="3">Has very low affinity for the DHPS substrate 6-hydroxymethyl-7,8-dihydropterin-pyrophosphate, but can bind the inhibitor dapsone. Seems to lack dihydropteroate synthase activity, and does probably not function in folate metabolism.</text>
</comment>
<dbReference type="GO" id="GO:0046654">
    <property type="term" value="P:tetrahydrofolate biosynthetic process"/>
    <property type="evidence" value="ECO:0007669"/>
    <property type="project" value="UniProtKB-UniPathway"/>
</dbReference>
<comment type="function">
    <text evidence="4">Catalyzes the condensation of para-aminobenzoate (pABA) with 6-hydroxymethyl-7,8-dihydropterin diphosphate (DHPt-PP) to form 7,8-dihydropteroate (H2Pte), the immediate precursor of folate derivatives.</text>
</comment>
<dbReference type="GO" id="GO:0005829">
    <property type="term" value="C:cytosol"/>
    <property type="evidence" value="ECO:0007669"/>
    <property type="project" value="TreeGrafter"/>
</dbReference>
<name>A0A419HTP3_9PSEU</name>
<dbReference type="GO" id="GO:0046656">
    <property type="term" value="P:folic acid biosynthetic process"/>
    <property type="evidence" value="ECO:0007669"/>
    <property type="project" value="UniProtKB-KW"/>
</dbReference>
<dbReference type="AlphaFoldDB" id="A0A419HTP3"/>
<dbReference type="UniPathway" id="UPA00077">
    <property type="reaction ID" value="UER00156"/>
</dbReference>
<evidence type="ECO:0000313" key="6">
    <source>
        <dbReference type="EMBL" id="RJQ80216.1"/>
    </source>
</evidence>
<keyword evidence="4" id="KW-0460">Magnesium</keyword>
<evidence type="ECO:0000256" key="1">
    <source>
        <dbReference type="ARBA" id="ARBA00009503"/>
    </source>
</evidence>
<accession>A0A419HTP3</accession>
<comment type="subunit">
    <text evidence="2">Homodimer.</text>
</comment>
<comment type="cofactor">
    <cofactor evidence="4">
        <name>Mg(2+)</name>
        <dbReference type="ChEBI" id="CHEBI:18420"/>
    </cofactor>
</comment>
<evidence type="ECO:0000259" key="5">
    <source>
        <dbReference type="PROSITE" id="PS50972"/>
    </source>
</evidence>
<dbReference type="GO" id="GO:0004156">
    <property type="term" value="F:dihydropteroate synthase activity"/>
    <property type="evidence" value="ECO:0007669"/>
    <property type="project" value="UniProtKB-EC"/>
</dbReference>
<dbReference type="SUPFAM" id="SSF51717">
    <property type="entry name" value="Dihydropteroate synthetase-like"/>
    <property type="match status" value="1"/>
</dbReference>
<dbReference type="InterPro" id="IPR011005">
    <property type="entry name" value="Dihydropteroate_synth-like_sf"/>
</dbReference>
<dbReference type="Proteomes" id="UP000285112">
    <property type="component" value="Unassembled WGS sequence"/>
</dbReference>
<dbReference type="FunFam" id="3.20.20.20:FF:000008">
    <property type="entry name" value="Dihydropteroate synthase"/>
    <property type="match status" value="1"/>
</dbReference>
<dbReference type="Pfam" id="PF00809">
    <property type="entry name" value="Pterin_bind"/>
    <property type="match status" value="1"/>
</dbReference>
<keyword evidence="4" id="KW-0289">Folate biosynthesis</keyword>
<dbReference type="InterPro" id="IPR000489">
    <property type="entry name" value="Pterin-binding_dom"/>
</dbReference>
<dbReference type="OrthoDB" id="9811744at2"/>
<dbReference type="EMBL" id="QZFV01000116">
    <property type="protein sequence ID" value="RJQ80216.1"/>
    <property type="molecule type" value="Genomic_DNA"/>
</dbReference>
<proteinExistence type="inferred from homology"/>
<protein>
    <recommendedName>
        <fullName evidence="4">Dihydropteroate synthase</fullName>
        <shortName evidence="4">DHPS</shortName>
        <ecNumber evidence="4">2.5.1.15</ecNumber>
    </recommendedName>
    <alternativeName>
        <fullName evidence="4">Dihydropteroate pyrophosphorylase</fullName>
    </alternativeName>
</protein>
<dbReference type="PANTHER" id="PTHR20941">
    <property type="entry name" value="FOLATE SYNTHESIS PROTEINS"/>
    <property type="match status" value="1"/>
</dbReference>
<evidence type="ECO:0000256" key="4">
    <source>
        <dbReference type="RuleBase" id="RU361205"/>
    </source>
</evidence>
<dbReference type="EC" id="2.5.1.15" evidence="4"/>
<comment type="similarity">
    <text evidence="1 4">Belongs to the DHPS family.</text>
</comment>
<evidence type="ECO:0000256" key="3">
    <source>
        <dbReference type="ARBA" id="ARBA00058850"/>
    </source>
</evidence>
<evidence type="ECO:0000256" key="2">
    <source>
        <dbReference type="ARBA" id="ARBA00011738"/>
    </source>
</evidence>
<keyword evidence="7" id="KW-1185">Reference proteome</keyword>
<dbReference type="InterPro" id="IPR045031">
    <property type="entry name" value="DHP_synth-like"/>
</dbReference>
<dbReference type="PROSITE" id="PS50972">
    <property type="entry name" value="PTERIN_BINDING"/>
    <property type="match status" value="1"/>
</dbReference>
<dbReference type="NCBIfam" id="TIGR01496">
    <property type="entry name" value="DHPS"/>
    <property type="match status" value="1"/>
</dbReference>
<evidence type="ECO:0000313" key="7">
    <source>
        <dbReference type="Proteomes" id="UP000285112"/>
    </source>
</evidence>
<feature type="domain" description="Pterin-binding" evidence="5">
    <location>
        <begin position="18"/>
        <end position="271"/>
    </location>
</feature>
<sequence length="289" mass="31133">MQTPDLVFRGRRRTSDRALVMAIVNRTPDSFYDHGATFEEQLAQDAIHRAVTEGADVIDIGGVPASAGPEVTVTEEISRVVPTVAWAREHFPDLVISVDTYRAEVADAVCRAGADLINDNWAAYEPEILDVAAEHRAGYICAHTNGLEPRVELPRPEYDDVVAAVVDATTTLAERAVAAGVPREGVMIDPCIDFGKNTYQSLEVLRNVRALVDTGWPVLMAMSNKGVVGETLDLPLGERVTGTLAATAVAALHGAAMFRAHQVKETRQVTEMVASIAGTRPPSKAVRLL</sequence>
<keyword evidence="4" id="KW-0479">Metal-binding</keyword>
<reference evidence="6 7" key="1">
    <citation type="submission" date="2018-09" db="EMBL/GenBank/DDBJ databases">
        <title>YIM PH 21725 draft genome.</title>
        <authorList>
            <person name="Miao C."/>
        </authorList>
    </citation>
    <scope>NUCLEOTIDE SEQUENCE [LARGE SCALE GENOMIC DNA]</scope>
    <source>
        <strain evidence="7">YIM PH21725</strain>
    </source>
</reference>
<dbReference type="Gene3D" id="3.20.20.20">
    <property type="entry name" value="Dihydropteroate synthase-like"/>
    <property type="match status" value="1"/>
</dbReference>
<keyword evidence="4 6" id="KW-0808">Transferase</keyword>
<dbReference type="InterPro" id="IPR006390">
    <property type="entry name" value="DHP_synth_dom"/>
</dbReference>
<gene>
    <name evidence="6" type="primary">folP</name>
    <name evidence="6" type="ORF">D5S19_25000</name>
</gene>
<comment type="caution">
    <text evidence="6">The sequence shown here is derived from an EMBL/GenBank/DDBJ whole genome shotgun (WGS) entry which is preliminary data.</text>
</comment>